<dbReference type="EMBL" id="JASNJD010000018">
    <property type="protein sequence ID" value="MDK3019777.1"/>
    <property type="molecule type" value="Genomic_DNA"/>
</dbReference>
<dbReference type="PANTHER" id="PTHR43365:SF1">
    <property type="entry name" value="ACETYL-COA C-ACYLTRANSFERASE"/>
    <property type="match status" value="1"/>
</dbReference>
<dbReference type="InterPro" id="IPR020617">
    <property type="entry name" value="Thiolase_C"/>
</dbReference>
<dbReference type="InterPro" id="IPR016039">
    <property type="entry name" value="Thiolase-like"/>
</dbReference>
<evidence type="ECO:0000313" key="7">
    <source>
        <dbReference type="EMBL" id="MDK3019777.1"/>
    </source>
</evidence>
<dbReference type="PANTHER" id="PTHR43365">
    <property type="entry name" value="BLR7806 PROTEIN"/>
    <property type="match status" value="1"/>
</dbReference>
<keyword evidence="3 4" id="KW-0012">Acyltransferase</keyword>
<keyword evidence="2 4" id="KW-0808">Transferase</keyword>
<feature type="domain" description="Thiolase C-terminal" evidence="6">
    <location>
        <begin position="282"/>
        <end position="403"/>
    </location>
</feature>
<evidence type="ECO:0000259" key="6">
    <source>
        <dbReference type="Pfam" id="PF02803"/>
    </source>
</evidence>
<dbReference type="InterPro" id="IPR020613">
    <property type="entry name" value="Thiolase_CS"/>
</dbReference>
<dbReference type="PROSITE" id="PS00737">
    <property type="entry name" value="THIOLASE_2"/>
    <property type="match status" value="1"/>
</dbReference>
<sequence>MTGQPDAFICDSIRTPRGKGRAGGGLATVKPVRLVADLLAELQRRSGLAPETVDDIVLGCVSPTGEQGGPIGRTAALLNGWQMAGPGLQVNRFCASGLEAITLAAQKIRSGWEHLVIAGGVESMSRVPMFSDGGAWQFDPEISGACEYLPQGISADLIASLGGMDRAMLDGFAARSHRQAAAAWDNGHFDRSVVPVRDDLGQSLLARDETIRPDTTPETLAALPPAFADLGADGHDVTALRHAPDLATLRHDHTAGNSSAIVDGAALLLVASAAMAARQGLRPRARILASGLCASDPVIMLTGPVEAARRALRTAGLGFDDIDLFEVNEAFAAVPLHFMAATDVPLDRINIDGGAIAMGHPLGATGAMLTGTLIDALERTGGRRGLVAMCIGAGMGTALVIERI</sequence>
<dbReference type="InterPro" id="IPR020615">
    <property type="entry name" value="Thiolase_acyl_enz_int_AS"/>
</dbReference>
<evidence type="ECO:0000259" key="5">
    <source>
        <dbReference type="Pfam" id="PF00108"/>
    </source>
</evidence>
<dbReference type="EC" id="2.3.1.9" evidence="7"/>
<feature type="domain" description="Thiolase N-terminal" evidence="5">
    <location>
        <begin position="8"/>
        <end position="231"/>
    </location>
</feature>
<name>A0ABT7F591_9RHOB</name>
<dbReference type="PROSITE" id="PS00098">
    <property type="entry name" value="THIOLASE_1"/>
    <property type="match status" value="1"/>
</dbReference>
<dbReference type="PIRSF" id="PIRSF000429">
    <property type="entry name" value="Ac-CoA_Ac_transf"/>
    <property type="match status" value="1"/>
</dbReference>
<dbReference type="Pfam" id="PF02803">
    <property type="entry name" value="Thiolase_C"/>
    <property type="match status" value="1"/>
</dbReference>
<evidence type="ECO:0000313" key="8">
    <source>
        <dbReference type="Proteomes" id="UP001243757"/>
    </source>
</evidence>
<dbReference type="CDD" id="cd00751">
    <property type="entry name" value="thiolase"/>
    <property type="match status" value="1"/>
</dbReference>
<dbReference type="RefSeq" id="WP_284482550.1">
    <property type="nucleotide sequence ID" value="NZ_JASNJD010000018.1"/>
</dbReference>
<dbReference type="InterPro" id="IPR002155">
    <property type="entry name" value="Thiolase"/>
</dbReference>
<evidence type="ECO:0000256" key="2">
    <source>
        <dbReference type="ARBA" id="ARBA00022679"/>
    </source>
</evidence>
<protein>
    <submittedName>
        <fullName evidence="7">Acetyl-CoA C-acetyltransferase</fullName>
        <ecNumber evidence="7">2.3.1.9</ecNumber>
    </submittedName>
</protein>
<reference evidence="7 8" key="1">
    <citation type="submission" date="2023-05" db="EMBL/GenBank/DDBJ databases">
        <title>Pseudodonghicola sp. nov.</title>
        <authorList>
            <person name="Huang J."/>
        </authorList>
    </citation>
    <scope>NUCLEOTIDE SEQUENCE [LARGE SCALE GENOMIC DNA]</scope>
    <source>
        <strain evidence="7 8">IC7</strain>
    </source>
</reference>
<evidence type="ECO:0000256" key="4">
    <source>
        <dbReference type="RuleBase" id="RU003557"/>
    </source>
</evidence>
<comment type="similarity">
    <text evidence="1 4">Belongs to the thiolase-like superfamily. Thiolase family.</text>
</comment>
<dbReference type="GO" id="GO:0003985">
    <property type="term" value="F:acetyl-CoA C-acetyltransferase activity"/>
    <property type="evidence" value="ECO:0007669"/>
    <property type="project" value="UniProtKB-EC"/>
</dbReference>
<accession>A0ABT7F591</accession>
<organism evidence="7 8">
    <name type="scientific">Pseudodonghicola flavimaris</name>
    <dbReference type="NCBI Taxonomy" id="3050036"/>
    <lineage>
        <taxon>Bacteria</taxon>
        <taxon>Pseudomonadati</taxon>
        <taxon>Pseudomonadota</taxon>
        <taxon>Alphaproteobacteria</taxon>
        <taxon>Rhodobacterales</taxon>
        <taxon>Paracoccaceae</taxon>
        <taxon>Pseudodonghicola</taxon>
    </lineage>
</organism>
<dbReference type="PROSITE" id="PS00099">
    <property type="entry name" value="THIOLASE_3"/>
    <property type="match status" value="1"/>
</dbReference>
<dbReference type="SUPFAM" id="SSF53901">
    <property type="entry name" value="Thiolase-like"/>
    <property type="match status" value="2"/>
</dbReference>
<dbReference type="InterPro" id="IPR020616">
    <property type="entry name" value="Thiolase_N"/>
</dbReference>
<dbReference type="Gene3D" id="3.40.47.10">
    <property type="match status" value="2"/>
</dbReference>
<dbReference type="Pfam" id="PF00108">
    <property type="entry name" value="Thiolase_N"/>
    <property type="match status" value="1"/>
</dbReference>
<evidence type="ECO:0000256" key="3">
    <source>
        <dbReference type="ARBA" id="ARBA00023315"/>
    </source>
</evidence>
<proteinExistence type="inferred from homology"/>
<evidence type="ECO:0000256" key="1">
    <source>
        <dbReference type="ARBA" id="ARBA00010982"/>
    </source>
</evidence>
<dbReference type="Proteomes" id="UP001243757">
    <property type="component" value="Unassembled WGS sequence"/>
</dbReference>
<gene>
    <name evidence="7" type="ORF">QO033_19015</name>
</gene>
<dbReference type="NCBIfam" id="TIGR01930">
    <property type="entry name" value="AcCoA-C-Actrans"/>
    <property type="match status" value="1"/>
</dbReference>
<dbReference type="InterPro" id="IPR020610">
    <property type="entry name" value="Thiolase_AS"/>
</dbReference>
<keyword evidence="8" id="KW-1185">Reference proteome</keyword>
<comment type="caution">
    <text evidence="7">The sequence shown here is derived from an EMBL/GenBank/DDBJ whole genome shotgun (WGS) entry which is preliminary data.</text>
</comment>
<dbReference type="NCBIfam" id="NF006090">
    <property type="entry name" value="PRK08242.1"/>
    <property type="match status" value="1"/>
</dbReference>